<dbReference type="EMBL" id="LWBR01000012">
    <property type="protein sequence ID" value="KZN97265.1"/>
    <property type="molecule type" value="Genomic_DNA"/>
</dbReference>
<dbReference type="OrthoDB" id="2382149at2"/>
<dbReference type="STRING" id="33936.AZI98_04335"/>
<sequence>MPSFVGPIEINEVDSGIIKVGDSFSISPKASLKSALGSGALNVGDYVKTFDVRSKTNEHSKSFFDQPIIGNR</sequence>
<dbReference type="EMBL" id="CP017703">
    <property type="protein sequence ID" value="ASS90377.1"/>
    <property type="molecule type" value="Genomic_DNA"/>
</dbReference>
<keyword evidence="3" id="KW-1185">Reference proteome</keyword>
<dbReference type="GeneID" id="301125201"/>
<dbReference type="Proteomes" id="UP000214606">
    <property type="component" value="Chromosome"/>
</dbReference>
<proteinExistence type="predicted"/>
<dbReference type="RefSeq" id="WP_063387068.1">
    <property type="nucleotide sequence ID" value="NZ_CP017703.1"/>
</dbReference>
<evidence type="ECO:0000313" key="2">
    <source>
        <dbReference type="EMBL" id="KZN97265.1"/>
    </source>
</evidence>
<evidence type="ECO:0000313" key="3">
    <source>
        <dbReference type="Proteomes" id="UP000076476"/>
    </source>
</evidence>
<dbReference type="Pfam" id="PF10676">
    <property type="entry name" value="gerPA"/>
    <property type="match status" value="1"/>
</dbReference>
<organism evidence="2 3">
    <name type="scientific">Aeribacillus pallidus</name>
    <dbReference type="NCBI Taxonomy" id="33936"/>
    <lineage>
        <taxon>Bacteria</taxon>
        <taxon>Bacillati</taxon>
        <taxon>Bacillota</taxon>
        <taxon>Bacilli</taxon>
        <taxon>Bacillales</taxon>
        <taxon>Bacillaceae</taxon>
        <taxon>Aeribacillus</taxon>
    </lineage>
</organism>
<gene>
    <name evidence="1" type="ORF">AP3564_09145</name>
    <name evidence="2" type="ORF">AZI98_04335</name>
</gene>
<dbReference type="PANTHER" id="PTHR37808">
    <property type="entry name" value="SPORE GERMINATION PROTEIN-LIKE PROTEIN YDZR-RELATED"/>
    <property type="match status" value="1"/>
</dbReference>
<protein>
    <submittedName>
        <fullName evidence="2">Uncharacterized protein</fullName>
    </submittedName>
</protein>
<evidence type="ECO:0000313" key="4">
    <source>
        <dbReference type="Proteomes" id="UP000214606"/>
    </source>
</evidence>
<evidence type="ECO:0000313" key="1">
    <source>
        <dbReference type="EMBL" id="ASS90377.1"/>
    </source>
</evidence>
<dbReference type="AlphaFoldDB" id="A0A165YN10"/>
<reference evidence="1 4" key="2">
    <citation type="submission" date="2016-10" db="EMBL/GenBank/DDBJ databases">
        <title>The whole genome sequencing and assembly of Aeribacillus pallidus KCTC3564 strain.</title>
        <authorList>
            <person name="Lee Y.-J."/>
            <person name="Park M.-K."/>
            <person name="Yi H."/>
            <person name="Bahn Y.-S."/>
            <person name="Kim J.F."/>
            <person name="Lee D.-W."/>
        </authorList>
    </citation>
    <scope>NUCLEOTIDE SEQUENCE [LARGE SCALE GENOMIC DNA]</scope>
    <source>
        <strain evidence="1 4">KCTC3564</strain>
    </source>
</reference>
<dbReference type="InterPro" id="IPR019618">
    <property type="entry name" value="Spore_germination_GerPA"/>
</dbReference>
<accession>A0A165YN10</accession>
<dbReference type="Proteomes" id="UP000076476">
    <property type="component" value="Unassembled WGS sequence"/>
</dbReference>
<reference evidence="2 3" key="1">
    <citation type="submission" date="2016-04" db="EMBL/GenBank/DDBJ databases">
        <title>Draft genome sequence of Aeribacillus pallidus 8m3 from petroleum reservoir.</title>
        <authorList>
            <person name="Poltaraus A.B."/>
            <person name="Nazina T.N."/>
            <person name="Tourova T.P."/>
            <person name="Malakho S.M."/>
            <person name="Korshunova A.V."/>
            <person name="Sokolova D.S."/>
        </authorList>
    </citation>
    <scope>NUCLEOTIDE SEQUENCE [LARGE SCALE GENOMIC DNA]</scope>
    <source>
        <strain evidence="2 3">8m3</strain>
    </source>
</reference>
<dbReference type="PANTHER" id="PTHR37808:SF3">
    <property type="entry name" value="SPORE GERMINATION PROTEIN GERPA-RELATED"/>
    <property type="match status" value="1"/>
</dbReference>
<dbReference type="KEGG" id="apak:AP3564_09145"/>
<name>A0A165YN10_9BACI</name>